<gene>
    <name evidence="1" type="ORF">DOTSEDRAFT_72030</name>
</gene>
<dbReference type="Proteomes" id="UP000016933">
    <property type="component" value="Unassembled WGS sequence"/>
</dbReference>
<dbReference type="OrthoDB" id="2013972at2759"/>
<dbReference type="EMBL" id="KB446539">
    <property type="protein sequence ID" value="EME44401.1"/>
    <property type="molecule type" value="Genomic_DNA"/>
</dbReference>
<reference evidence="2" key="1">
    <citation type="journal article" date="2012" name="PLoS Genet.">
        <title>The genomes of the fungal plant pathogens Cladosporium fulvum and Dothistroma septosporum reveal adaptation to different hosts and lifestyles but also signatures of common ancestry.</title>
        <authorList>
            <person name="de Wit P.J.G.M."/>
            <person name="van der Burgt A."/>
            <person name="Oekmen B."/>
            <person name="Stergiopoulos I."/>
            <person name="Abd-Elsalam K.A."/>
            <person name="Aerts A.L."/>
            <person name="Bahkali A.H."/>
            <person name="Beenen H.G."/>
            <person name="Chettri P."/>
            <person name="Cox M.P."/>
            <person name="Datema E."/>
            <person name="de Vries R.P."/>
            <person name="Dhillon B."/>
            <person name="Ganley A.R."/>
            <person name="Griffiths S.A."/>
            <person name="Guo Y."/>
            <person name="Hamelin R.C."/>
            <person name="Henrissat B."/>
            <person name="Kabir M.S."/>
            <person name="Jashni M.K."/>
            <person name="Kema G."/>
            <person name="Klaubauf S."/>
            <person name="Lapidus A."/>
            <person name="Levasseur A."/>
            <person name="Lindquist E."/>
            <person name="Mehrabi R."/>
            <person name="Ohm R.A."/>
            <person name="Owen T.J."/>
            <person name="Salamov A."/>
            <person name="Schwelm A."/>
            <person name="Schijlen E."/>
            <person name="Sun H."/>
            <person name="van den Burg H.A."/>
            <person name="van Ham R.C.H.J."/>
            <person name="Zhang S."/>
            <person name="Goodwin S.B."/>
            <person name="Grigoriev I.V."/>
            <person name="Collemare J."/>
            <person name="Bradshaw R.E."/>
        </authorList>
    </citation>
    <scope>NUCLEOTIDE SEQUENCE [LARGE SCALE GENOMIC DNA]</scope>
    <source>
        <strain evidence="2">NZE10 / CBS 128990</strain>
    </source>
</reference>
<protein>
    <submittedName>
        <fullName evidence="1">Uncharacterized protein</fullName>
    </submittedName>
</protein>
<keyword evidence="2" id="KW-1185">Reference proteome</keyword>
<name>N1PM22_DOTSN</name>
<evidence type="ECO:0000313" key="1">
    <source>
        <dbReference type="EMBL" id="EME44401.1"/>
    </source>
</evidence>
<dbReference type="AlphaFoldDB" id="N1PM22"/>
<dbReference type="OMA" id="WPKLNIT"/>
<dbReference type="eggNOG" id="ENOG502R98N">
    <property type="taxonomic scope" value="Eukaryota"/>
</dbReference>
<proteinExistence type="predicted"/>
<dbReference type="HOGENOM" id="CLU_1107106_0_0_1"/>
<accession>N1PM22</accession>
<evidence type="ECO:0000313" key="2">
    <source>
        <dbReference type="Proteomes" id="UP000016933"/>
    </source>
</evidence>
<reference evidence="1 2" key="2">
    <citation type="journal article" date="2012" name="PLoS Pathog.">
        <title>Diverse lifestyles and strategies of plant pathogenesis encoded in the genomes of eighteen Dothideomycetes fungi.</title>
        <authorList>
            <person name="Ohm R.A."/>
            <person name="Feau N."/>
            <person name="Henrissat B."/>
            <person name="Schoch C.L."/>
            <person name="Horwitz B.A."/>
            <person name="Barry K.W."/>
            <person name="Condon B.J."/>
            <person name="Copeland A.C."/>
            <person name="Dhillon B."/>
            <person name="Glaser F."/>
            <person name="Hesse C.N."/>
            <person name="Kosti I."/>
            <person name="LaButti K."/>
            <person name="Lindquist E.A."/>
            <person name="Lucas S."/>
            <person name="Salamov A.A."/>
            <person name="Bradshaw R.E."/>
            <person name="Ciuffetti L."/>
            <person name="Hamelin R.C."/>
            <person name="Kema G.H.J."/>
            <person name="Lawrence C."/>
            <person name="Scott J.A."/>
            <person name="Spatafora J.W."/>
            <person name="Turgeon B.G."/>
            <person name="de Wit P.J.G.M."/>
            <person name="Zhong S."/>
            <person name="Goodwin S.B."/>
            <person name="Grigoriev I.V."/>
        </authorList>
    </citation>
    <scope>NUCLEOTIDE SEQUENCE [LARGE SCALE GENOMIC DNA]</scope>
    <source>
        <strain evidence="2">NZE10 / CBS 128990</strain>
    </source>
</reference>
<organism evidence="1 2">
    <name type="scientific">Dothistroma septosporum (strain NZE10 / CBS 128990)</name>
    <name type="common">Red band needle blight fungus</name>
    <name type="synonym">Mycosphaerella pini</name>
    <dbReference type="NCBI Taxonomy" id="675120"/>
    <lineage>
        <taxon>Eukaryota</taxon>
        <taxon>Fungi</taxon>
        <taxon>Dikarya</taxon>
        <taxon>Ascomycota</taxon>
        <taxon>Pezizomycotina</taxon>
        <taxon>Dothideomycetes</taxon>
        <taxon>Dothideomycetidae</taxon>
        <taxon>Mycosphaerellales</taxon>
        <taxon>Mycosphaerellaceae</taxon>
        <taxon>Dothistroma</taxon>
    </lineage>
</organism>
<sequence length="251" mass="27447">MVLKMASKDPVVTALEPARKILLQQVLNEQGHALNFNGESTILTSSSQTAETLAEWLWEKKLDMPRSIIVSGETSEQDLSPELQRGANIQIVSQVQDASSTHAFSHVDVYSQRGTSELLAGIHHGLVPNGTAVVTCMKRNPVEVIMKSVFSATGRRSFVGGRESAMEGELKALAVQAGFEEERVRILQENVLVGGSPLQKLKDDVERTLDGALGNAGDGHSWESTLDRMWNREVAKYGGVLIESWLLVARK</sequence>